<feature type="compositionally biased region" description="Pro residues" evidence="1">
    <location>
        <begin position="589"/>
        <end position="604"/>
    </location>
</feature>
<dbReference type="Proteomes" id="UP000749559">
    <property type="component" value="Unassembled WGS sequence"/>
</dbReference>
<dbReference type="PANTHER" id="PTHR45740">
    <property type="entry name" value="POLY [ADP-RIBOSE] POLYMERASE"/>
    <property type="match status" value="1"/>
</dbReference>
<dbReference type="PANTHER" id="PTHR45740:SF2">
    <property type="entry name" value="POLY [ADP-RIBOSE] POLYMERASE"/>
    <property type="match status" value="1"/>
</dbReference>
<feature type="compositionally biased region" description="Acidic residues" evidence="1">
    <location>
        <begin position="175"/>
        <end position="192"/>
    </location>
</feature>
<evidence type="ECO:0000313" key="2">
    <source>
        <dbReference type="EMBL" id="CAH1789150.1"/>
    </source>
</evidence>
<feature type="region of interest" description="Disordered" evidence="1">
    <location>
        <begin position="569"/>
        <end position="606"/>
    </location>
</feature>
<reference evidence="2" key="1">
    <citation type="submission" date="2022-03" db="EMBL/GenBank/DDBJ databases">
        <authorList>
            <person name="Martin C."/>
        </authorList>
    </citation>
    <scope>NUCLEOTIDE SEQUENCE</scope>
</reference>
<gene>
    <name evidence="2" type="ORF">OFUS_LOCUS14558</name>
</gene>
<feature type="region of interest" description="Disordered" evidence="1">
    <location>
        <begin position="507"/>
        <end position="529"/>
    </location>
</feature>
<dbReference type="SUPFAM" id="SSF56399">
    <property type="entry name" value="ADP-ribosylation"/>
    <property type="match status" value="1"/>
</dbReference>
<dbReference type="OrthoDB" id="8062037at2759"/>
<accession>A0A8J1Y439</accession>
<dbReference type="Pfam" id="PF23625">
    <property type="entry name" value="UIM_2"/>
    <property type="match status" value="2"/>
</dbReference>
<dbReference type="PROSITE" id="PS51059">
    <property type="entry name" value="PARP_CATALYTIC"/>
    <property type="match status" value="1"/>
</dbReference>
<evidence type="ECO:0000313" key="3">
    <source>
        <dbReference type="Proteomes" id="UP000749559"/>
    </source>
</evidence>
<dbReference type="Gene3D" id="3.90.228.10">
    <property type="match status" value="1"/>
</dbReference>
<dbReference type="EMBL" id="CAIIXF020000007">
    <property type="protein sequence ID" value="CAH1789150.1"/>
    <property type="molecule type" value="Genomic_DNA"/>
</dbReference>
<feature type="compositionally biased region" description="Polar residues" evidence="1">
    <location>
        <begin position="507"/>
        <end position="525"/>
    </location>
</feature>
<keyword evidence="3" id="KW-1185">Reference proteome</keyword>
<dbReference type="InterPro" id="IPR051712">
    <property type="entry name" value="ARTD-AVP"/>
</dbReference>
<sequence length="668" mass="75356">MNIDDDESIALQMNLEADARLQNRQIEVLEHRRFDAALEQDLDSENVVVDDDDALVEEAEDGMVNHAIALSLQDNGTTDEDLDAVLALSLQEEETIDVSKFDHDYMVLQESIIQNLNRKRPRLQDTPAMSTTPAYTTLDESDDEKQSVESDIEDRDCVIEDAPVICTTPAYTTLDESDDDKQSDESDIEDRDSDGNSVQSEIEDRDSDDNSSVYDSDQDFDHYRSESSVSRDSDADSVNSDEIYAGAESDNENKETENDSDDAEVALAIGGAAIATGFMKTVRLDNIMKPVPFNKYGFHGNSTIDKNFRGKYKLIDIGCERNSKEEYDKVRLEFEQFPFTVKTIERLQNITSAKDYLYERAKMINDGHSDDSVREVYLYHGTSAEKSVLCEEGLDSRLSRKGHFGKNGIYFSDDPSKCASYSKKGKKKKRKVEYMLKCRVLLGDVKEYKPGQKDLKLKREPQKENVKDGGRKYYDSVKGKPKDFNEFVIYNSRRALIDYVITYTKGSQSSKKQNAPSSTVTQHGSQAMAASPQNDILYSDDDADTQANLQINPAVKDWMLSTIRLPKVDSQTKTPDITPQDGARSIDTSPPPVVTPQPGVTPPKPVRRSPIIFQTEEDRHAIECVRALLISEFCEKTGVLYHIGRQYINKANMDLDKALEIFVKDRTK</sequence>
<comment type="caution">
    <text evidence="2">The sequence shown here is derived from an EMBL/GenBank/DDBJ whole genome shotgun (WGS) entry which is preliminary data.</text>
</comment>
<dbReference type="GO" id="GO:0005634">
    <property type="term" value="C:nucleus"/>
    <property type="evidence" value="ECO:0007669"/>
    <property type="project" value="TreeGrafter"/>
</dbReference>
<organism evidence="2 3">
    <name type="scientific">Owenia fusiformis</name>
    <name type="common">Polychaete worm</name>
    <dbReference type="NCBI Taxonomy" id="6347"/>
    <lineage>
        <taxon>Eukaryota</taxon>
        <taxon>Metazoa</taxon>
        <taxon>Spiralia</taxon>
        <taxon>Lophotrochozoa</taxon>
        <taxon>Annelida</taxon>
        <taxon>Polychaeta</taxon>
        <taxon>Sedentaria</taxon>
        <taxon>Canalipalpata</taxon>
        <taxon>Sabellida</taxon>
        <taxon>Oweniida</taxon>
        <taxon>Oweniidae</taxon>
        <taxon>Owenia</taxon>
    </lineage>
</organism>
<dbReference type="GO" id="GO:0003950">
    <property type="term" value="F:NAD+ poly-ADP-ribosyltransferase activity"/>
    <property type="evidence" value="ECO:0007669"/>
    <property type="project" value="UniProtKB-UniRule"/>
</dbReference>
<dbReference type="AlphaFoldDB" id="A0A8J1Y439"/>
<proteinExistence type="predicted"/>
<dbReference type="Pfam" id="PF00644">
    <property type="entry name" value="PARP"/>
    <property type="match status" value="1"/>
</dbReference>
<feature type="region of interest" description="Disordered" evidence="1">
    <location>
        <begin position="118"/>
        <end position="239"/>
    </location>
</feature>
<feature type="compositionally biased region" description="Basic and acidic residues" evidence="1">
    <location>
        <begin position="219"/>
        <end position="234"/>
    </location>
</feature>
<dbReference type="GO" id="GO:1990404">
    <property type="term" value="F:NAD+-protein mono-ADP-ribosyltransferase activity"/>
    <property type="evidence" value="ECO:0007669"/>
    <property type="project" value="TreeGrafter"/>
</dbReference>
<dbReference type="InterPro" id="IPR012317">
    <property type="entry name" value="Poly(ADP-ribose)pol_cat_dom"/>
</dbReference>
<name>A0A8J1Y439_OWEFU</name>
<evidence type="ECO:0000256" key="1">
    <source>
        <dbReference type="SAM" id="MobiDB-lite"/>
    </source>
</evidence>
<protein>
    <submittedName>
        <fullName evidence="2">Uncharacterized protein</fullName>
    </submittedName>
</protein>